<sequence length="100" mass="11214">MWHVVSERETVIDTNTPRCDAMRESEYATIHFDEFERDRTIRNKRAVRGDHAANGQRRTAPPLGTPPIVRSPESPVRVQRIGIGIGIGGSRSSCWGIGWS</sequence>
<dbReference type="EMBL" id="JAAALK010000079">
    <property type="protein sequence ID" value="KAG8098645.1"/>
    <property type="molecule type" value="Genomic_DNA"/>
</dbReference>
<accession>A0A8J5WWP9</accession>
<protein>
    <submittedName>
        <fullName evidence="2">Uncharacterized protein</fullName>
    </submittedName>
</protein>
<evidence type="ECO:0000256" key="1">
    <source>
        <dbReference type="SAM" id="MobiDB-lite"/>
    </source>
</evidence>
<evidence type="ECO:0000313" key="2">
    <source>
        <dbReference type="EMBL" id="KAG8098645.1"/>
    </source>
</evidence>
<reference evidence="2" key="1">
    <citation type="journal article" date="2021" name="bioRxiv">
        <title>Whole Genome Assembly and Annotation of Northern Wild Rice, Zizania palustris L., Supports a Whole Genome Duplication in the Zizania Genus.</title>
        <authorList>
            <person name="Haas M."/>
            <person name="Kono T."/>
            <person name="Macchietto M."/>
            <person name="Millas R."/>
            <person name="McGilp L."/>
            <person name="Shao M."/>
            <person name="Duquette J."/>
            <person name="Hirsch C.N."/>
            <person name="Kimball J."/>
        </authorList>
    </citation>
    <scope>NUCLEOTIDE SEQUENCE</scope>
    <source>
        <tissue evidence="2">Fresh leaf tissue</tissue>
    </source>
</reference>
<proteinExistence type="predicted"/>
<comment type="caution">
    <text evidence="2">The sequence shown here is derived from an EMBL/GenBank/DDBJ whole genome shotgun (WGS) entry which is preliminary data.</text>
</comment>
<reference evidence="2" key="2">
    <citation type="submission" date="2021-02" db="EMBL/GenBank/DDBJ databases">
        <authorList>
            <person name="Kimball J.A."/>
            <person name="Haas M.W."/>
            <person name="Macchietto M."/>
            <person name="Kono T."/>
            <person name="Duquette J."/>
            <person name="Shao M."/>
        </authorList>
    </citation>
    <scope>NUCLEOTIDE SEQUENCE</scope>
    <source>
        <tissue evidence="2">Fresh leaf tissue</tissue>
    </source>
</reference>
<name>A0A8J5WWP9_ZIZPA</name>
<evidence type="ECO:0000313" key="3">
    <source>
        <dbReference type="Proteomes" id="UP000729402"/>
    </source>
</evidence>
<organism evidence="2 3">
    <name type="scientific">Zizania palustris</name>
    <name type="common">Northern wild rice</name>
    <dbReference type="NCBI Taxonomy" id="103762"/>
    <lineage>
        <taxon>Eukaryota</taxon>
        <taxon>Viridiplantae</taxon>
        <taxon>Streptophyta</taxon>
        <taxon>Embryophyta</taxon>
        <taxon>Tracheophyta</taxon>
        <taxon>Spermatophyta</taxon>
        <taxon>Magnoliopsida</taxon>
        <taxon>Liliopsida</taxon>
        <taxon>Poales</taxon>
        <taxon>Poaceae</taxon>
        <taxon>BOP clade</taxon>
        <taxon>Oryzoideae</taxon>
        <taxon>Oryzeae</taxon>
        <taxon>Zizaniinae</taxon>
        <taxon>Zizania</taxon>
    </lineage>
</organism>
<dbReference type="Proteomes" id="UP000729402">
    <property type="component" value="Unassembled WGS sequence"/>
</dbReference>
<gene>
    <name evidence="2" type="ORF">GUJ93_ZPchr0013g36590</name>
</gene>
<dbReference type="AlphaFoldDB" id="A0A8J5WWP9"/>
<keyword evidence="3" id="KW-1185">Reference proteome</keyword>
<feature type="region of interest" description="Disordered" evidence="1">
    <location>
        <begin position="46"/>
        <end position="75"/>
    </location>
</feature>